<gene>
    <name evidence="1" type="ORF">Fot_08900</name>
</gene>
<organism evidence="1 2">
    <name type="scientific">Forsythia ovata</name>
    <dbReference type="NCBI Taxonomy" id="205694"/>
    <lineage>
        <taxon>Eukaryota</taxon>
        <taxon>Viridiplantae</taxon>
        <taxon>Streptophyta</taxon>
        <taxon>Embryophyta</taxon>
        <taxon>Tracheophyta</taxon>
        <taxon>Spermatophyta</taxon>
        <taxon>Magnoliopsida</taxon>
        <taxon>eudicotyledons</taxon>
        <taxon>Gunneridae</taxon>
        <taxon>Pentapetalae</taxon>
        <taxon>asterids</taxon>
        <taxon>lamiids</taxon>
        <taxon>Lamiales</taxon>
        <taxon>Oleaceae</taxon>
        <taxon>Forsythieae</taxon>
        <taxon>Forsythia</taxon>
    </lineage>
</organism>
<dbReference type="InterPro" id="IPR044595">
    <property type="entry name" value="KMD1-4"/>
</dbReference>
<protein>
    <submittedName>
        <fullName evidence="1">F-box/kelch-repeat protein</fullName>
    </submittedName>
</protein>
<name>A0ABD1WG62_9LAMI</name>
<sequence length="124" mass="13908">MNTPATSAYRFTVFEPERGYWTELSPVPRYSDGLPMNCQLVGARLNLIVMGGLNPVTWKFGYALIICIFSSVEEKIPHNEKAIQGAFEAAGTGAYVLNFEWIFGGYNGYSNENCVFNEWINDCC</sequence>
<dbReference type="Proteomes" id="UP001604277">
    <property type="component" value="Unassembled WGS sequence"/>
</dbReference>
<dbReference type="EMBL" id="JBFOLJ010000003">
    <property type="protein sequence ID" value="KAL2547370.1"/>
    <property type="molecule type" value="Genomic_DNA"/>
</dbReference>
<proteinExistence type="predicted"/>
<evidence type="ECO:0000313" key="2">
    <source>
        <dbReference type="Proteomes" id="UP001604277"/>
    </source>
</evidence>
<evidence type="ECO:0000313" key="1">
    <source>
        <dbReference type="EMBL" id="KAL2547370.1"/>
    </source>
</evidence>
<dbReference type="PANTHER" id="PTHR46407:SF3">
    <property type="entry name" value="OS02G0208700 PROTEIN"/>
    <property type="match status" value="1"/>
</dbReference>
<dbReference type="AlphaFoldDB" id="A0ABD1WG62"/>
<comment type="caution">
    <text evidence="1">The sequence shown here is derived from an EMBL/GenBank/DDBJ whole genome shotgun (WGS) entry which is preliminary data.</text>
</comment>
<reference evidence="2" key="1">
    <citation type="submission" date="2024-07" db="EMBL/GenBank/DDBJ databases">
        <title>Two chromosome-level genome assemblies of Korean endemic species Abeliophyllum distichum and Forsythia ovata (Oleaceae).</title>
        <authorList>
            <person name="Jang H."/>
        </authorList>
    </citation>
    <scope>NUCLEOTIDE SEQUENCE [LARGE SCALE GENOMIC DNA]</scope>
</reference>
<keyword evidence="2" id="KW-1185">Reference proteome</keyword>
<accession>A0ABD1WG62</accession>
<dbReference type="PANTHER" id="PTHR46407">
    <property type="entry name" value="OS02G0208700 PROTEIN"/>
    <property type="match status" value="1"/>
</dbReference>